<evidence type="ECO:0000259" key="4">
    <source>
        <dbReference type="Pfam" id="PF07202"/>
    </source>
</evidence>
<gene>
    <name evidence="6" type="ORF">EAI_03949</name>
</gene>
<feature type="coiled-coil region" evidence="2">
    <location>
        <begin position="716"/>
        <end position="842"/>
    </location>
</feature>
<feature type="compositionally biased region" description="Basic and acidic residues" evidence="3">
    <location>
        <begin position="889"/>
        <end position="905"/>
    </location>
</feature>
<evidence type="ECO:0000256" key="1">
    <source>
        <dbReference type="ARBA" id="ARBA00005627"/>
    </source>
</evidence>
<dbReference type="GO" id="GO:0005814">
    <property type="term" value="C:centriole"/>
    <property type="evidence" value="ECO:0007669"/>
    <property type="project" value="TreeGrafter"/>
</dbReference>
<dbReference type="PANTHER" id="PTHR10331">
    <property type="entry name" value="T COMPLEX PROTEIN 10"/>
    <property type="match status" value="1"/>
</dbReference>
<feature type="region of interest" description="Disordered" evidence="3">
    <location>
        <begin position="540"/>
        <end position="563"/>
    </location>
</feature>
<evidence type="ECO:0000256" key="2">
    <source>
        <dbReference type="SAM" id="Coils"/>
    </source>
</evidence>
<evidence type="ECO:0000313" key="7">
    <source>
        <dbReference type="Proteomes" id="UP000008237"/>
    </source>
</evidence>
<dbReference type="Pfam" id="PF07202">
    <property type="entry name" value="Tcp10_C"/>
    <property type="match status" value="3"/>
</dbReference>
<dbReference type="GO" id="GO:0005813">
    <property type="term" value="C:centrosome"/>
    <property type="evidence" value="ECO:0007669"/>
    <property type="project" value="TreeGrafter"/>
</dbReference>
<evidence type="ECO:0000259" key="5">
    <source>
        <dbReference type="Pfam" id="PF25779"/>
    </source>
</evidence>
<feature type="region of interest" description="Disordered" evidence="3">
    <location>
        <begin position="232"/>
        <end position="251"/>
    </location>
</feature>
<dbReference type="InterPro" id="IPR026581">
    <property type="entry name" value="TCP10L/CENPJ"/>
</dbReference>
<sequence>MVIYTTTCRAEMKISQTMNMEAAVTERLQKLRQWQAEQQEKLLKEQQMQREILSYEQDRIYKALGLSVHDFNDLVKNTKNELIIHSMISEDKAMSKSIDNVLKNVKKGIVIDNNALHKDHNEEKETEISDYISAAVDDSRNSSKDHSFSILQNKQLDANLLIEGIAPLSLNNVPSNEHICLDDIPVPSSKTDFQTLLEEILTKESDDVPHSDSQTKIKKPFLRKGQGLSRFKMSVNPPAQSTSTRRCSASSSINMQYVDKTDKRIKATVRKGVEDSKKLSERTSIEKRRKLSLNTAASLKGKVPDKSVTKPTITSNGTRHLPEMNASDFDSKTERELEEVRIFELLEEKAENSSFCSTSSTVLAFLQQSTPFKIKERLNRSESDVGVAKQRRDKRTSDTTERLSAGRRLEQSNLHSHTHSTAAVIDSYWDTIAIDDSTEEEAPQHRLMMVDEISQSDEDRPKDRDAPCDERAVIALSTDSDEEKDVSTEDRDTLVREDDQPDSSVASHRVRFSEHNEYRTIDLGNVSNASSRSSLTCYLERSNGDDRSANTSSESSDVEEKLPLSYEDDVSTRQVKSNERAINTSIQLSLQQDITNSSYYRLVQALNASEEENAIGCEDESPGDDNEKVVEAYDEEQASVLSSSSSSSSSLSSLSNAHRGSTARIRKEYSPKSEPTMEKTDKTSAFEPELLKSRLLELEKEIGIFRKESSALLLQRRKLQEDQATLRKEYAEKERSFEENKRRVQIQLEEEKRRLAREKAAMENRIRDAQEKARQSKMERQKAQSLEEELDKLRDELNIRESRWSAAESRYKSEVRTLRTEISKLKQEIASLQTAKKTHLKNARRTGGQVFAKAVDRRVNKPVVVAISSREVPVKTSRNLPAVSPSASVREEDHEEDKDKARIEDEPVEEVAKATGENSDLAETGEDAPPKKREIKRAREVGSRSRRSEKLAERSANEARRKRDLYKNLLNEATSDLLTEQSSPHVAQGIRDPRQPIATREPKYNDEFYSSSASESLERTAATVRAVNGTERCNRSCRVDDERDEEDAATGDRDLPVERTGSSLRQRAGGMPSAMDVVRQIEHADGRIEYWYLNGNVKKIFPDQGVTKMIYYNGDVRETERDGKVKYFYATTRTWHTTTPDGLEILEFPDGQVERRMSDGTVEVSFPDGATRIAQANGAEKWTLPDGTVAETFANGDKILTLPNGQREIHTKEHKRREYPDGTIKLVYADGTQETRYSSGRKRLRDKDGNLLMDSYDT</sequence>
<feature type="compositionally biased region" description="Basic and acidic residues" evidence="3">
    <location>
        <begin position="928"/>
        <end position="959"/>
    </location>
</feature>
<dbReference type="InterPro" id="IPR009852">
    <property type="entry name" value="CENPJ_C_dom"/>
</dbReference>
<dbReference type="InterPro" id="IPR058029">
    <property type="entry name" value="Tubulin-bd_CENPJ"/>
</dbReference>
<feature type="domain" description="Centromere protein J C-terminal" evidence="4">
    <location>
        <begin position="1214"/>
        <end position="1243"/>
    </location>
</feature>
<dbReference type="OrthoDB" id="10252174at2759"/>
<feature type="region of interest" description="Disordered" evidence="3">
    <location>
        <begin position="1036"/>
        <end position="1071"/>
    </location>
</feature>
<keyword evidence="7" id="KW-1185">Reference proteome</keyword>
<feature type="domain" description="Centromere protein J C-terminal" evidence="4">
    <location>
        <begin position="1177"/>
        <end position="1210"/>
    </location>
</feature>
<evidence type="ECO:0000313" key="6">
    <source>
        <dbReference type="EMBL" id="EFN83967.1"/>
    </source>
</evidence>
<name>E2BK16_HARSA</name>
<dbReference type="Proteomes" id="UP000008237">
    <property type="component" value="Unassembled WGS sequence"/>
</dbReference>
<dbReference type="GO" id="GO:0061511">
    <property type="term" value="P:centriole elongation"/>
    <property type="evidence" value="ECO:0007669"/>
    <property type="project" value="TreeGrafter"/>
</dbReference>
<dbReference type="GO" id="GO:0060271">
    <property type="term" value="P:cilium assembly"/>
    <property type="evidence" value="ECO:0007669"/>
    <property type="project" value="TreeGrafter"/>
</dbReference>
<evidence type="ECO:0000256" key="3">
    <source>
        <dbReference type="SAM" id="MobiDB-lite"/>
    </source>
</evidence>
<dbReference type="EMBL" id="GL448723">
    <property type="protein sequence ID" value="EFN83967.1"/>
    <property type="molecule type" value="Genomic_DNA"/>
</dbReference>
<dbReference type="PANTHER" id="PTHR10331:SF6">
    <property type="entry name" value="SPINDLE ASSEMBLY ABNORMAL 4"/>
    <property type="match status" value="1"/>
</dbReference>
<feature type="compositionally biased region" description="Low complexity" evidence="3">
    <location>
        <begin position="241"/>
        <end position="251"/>
    </location>
</feature>
<feature type="compositionally biased region" description="Low complexity" evidence="3">
    <location>
        <begin position="639"/>
        <end position="655"/>
    </location>
</feature>
<dbReference type="AlphaFoldDB" id="E2BK16"/>
<dbReference type="InParanoid" id="E2BK16"/>
<feature type="region of interest" description="Disordered" evidence="3">
    <location>
        <begin position="635"/>
        <end position="684"/>
    </location>
</feature>
<feature type="domain" description="CENPJ tubulin-binding region" evidence="5">
    <location>
        <begin position="190"/>
        <end position="232"/>
    </location>
</feature>
<organism evidence="7">
    <name type="scientific">Harpegnathos saltator</name>
    <name type="common">Jerdon's jumping ant</name>
    <dbReference type="NCBI Taxonomy" id="610380"/>
    <lineage>
        <taxon>Eukaryota</taxon>
        <taxon>Metazoa</taxon>
        <taxon>Ecdysozoa</taxon>
        <taxon>Arthropoda</taxon>
        <taxon>Hexapoda</taxon>
        <taxon>Insecta</taxon>
        <taxon>Pterygota</taxon>
        <taxon>Neoptera</taxon>
        <taxon>Endopterygota</taxon>
        <taxon>Hymenoptera</taxon>
        <taxon>Apocrita</taxon>
        <taxon>Aculeata</taxon>
        <taxon>Formicoidea</taxon>
        <taxon>Formicidae</taxon>
        <taxon>Ponerinae</taxon>
        <taxon>Ponerini</taxon>
        <taxon>Harpegnathos</taxon>
    </lineage>
</organism>
<accession>E2BK16</accession>
<proteinExistence type="inferred from homology"/>
<feature type="compositionally biased region" description="Polar residues" evidence="3">
    <location>
        <begin position="309"/>
        <end position="318"/>
    </location>
</feature>
<feature type="domain" description="Centromere protein J C-terminal" evidence="4">
    <location>
        <begin position="1140"/>
        <end position="1173"/>
    </location>
</feature>
<reference evidence="6 7" key="1">
    <citation type="journal article" date="2010" name="Science">
        <title>Genomic comparison of the ants Camponotus floridanus and Harpegnathos saltator.</title>
        <authorList>
            <person name="Bonasio R."/>
            <person name="Zhang G."/>
            <person name="Ye C."/>
            <person name="Mutti N.S."/>
            <person name="Fang X."/>
            <person name="Qin N."/>
            <person name="Donahue G."/>
            <person name="Yang P."/>
            <person name="Li Q."/>
            <person name="Li C."/>
            <person name="Zhang P."/>
            <person name="Huang Z."/>
            <person name="Berger S.L."/>
            <person name="Reinberg D."/>
            <person name="Wang J."/>
            <person name="Liebig J."/>
        </authorList>
    </citation>
    <scope>NUCLEOTIDE SEQUENCE [LARGE SCALE GENOMIC DNA]</scope>
    <source>
        <strain evidence="6 7">R22 G/1</strain>
    </source>
</reference>
<dbReference type="GO" id="GO:0015631">
    <property type="term" value="F:tubulin binding"/>
    <property type="evidence" value="ECO:0007669"/>
    <property type="project" value="TreeGrafter"/>
</dbReference>
<dbReference type="STRING" id="610380.E2BK16"/>
<protein>
    <submittedName>
        <fullName evidence="6">Centromere protein J</fullName>
    </submittedName>
</protein>
<comment type="similarity">
    <text evidence="1">Belongs to the TCP10 family.</text>
</comment>
<feature type="compositionally biased region" description="Basic and acidic residues" evidence="3">
    <location>
        <begin position="665"/>
        <end position="684"/>
    </location>
</feature>
<feature type="region of interest" description="Disordered" evidence="3">
    <location>
        <begin position="473"/>
        <end position="511"/>
    </location>
</feature>
<dbReference type="InterPro" id="IPR047002">
    <property type="entry name" value="Tcp10_C_sf"/>
</dbReference>
<feature type="region of interest" description="Disordered" evidence="3">
    <location>
        <begin position="302"/>
        <end position="332"/>
    </location>
</feature>
<dbReference type="OMA" id="THKRREY"/>
<feature type="compositionally biased region" description="Basic and acidic residues" evidence="3">
    <location>
        <begin position="485"/>
        <end position="498"/>
    </location>
</feature>
<dbReference type="Pfam" id="PF25779">
    <property type="entry name" value="Tubulin-bind_CPAP"/>
    <property type="match status" value="1"/>
</dbReference>
<keyword evidence="2" id="KW-0175">Coiled coil</keyword>
<feature type="region of interest" description="Disordered" evidence="3">
    <location>
        <begin position="377"/>
        <end position="417"/>
    </location>
</feature>
<feature type="region of interest" description="Disordered" evidence="3">
    <location>
        <begin position="872"/>
        <end position="959"/>
    </location>
</feature>
<dbReference type="Gene3D" id="2.60.450.20">
    <property type="match status" value="1"/>
</dbReference>